<organism evidence="1 2">
    <name type="scientific">Teladorsagia circumcincta</name>
    <name type="common">Brown stomach worm</name>
    <name type="synonym">Ostertagia circumcincta</name>
    <dbReference type="NCBI Taxonomy" id="45464"/>
    <lineage>
        <taxon>Eukaryota</taxon>
        <taxon>Metazoa</taxon>
        <taxon>Ecdysozoa</taxon>
        <taxon>Nematoda</taxon>
        <taxon>Chromadorea</taxon>
        <taxon>Rhabditida</taxon>
        <taxon>Rhabditina</taxon>
        <taxon>Rhabditomorpha</taxon>
        <taxon>Strongyloidea</taxon>
        <taxon>Trichostrongylidae</taxon>
        <taxon>Teladorsagia</taxon>
    </lineage>
</organism>
<accession>A0A2G9UH58</accession>
<dbReference type="Proteomes" id="UP000230423">
    <property type="component" value="Unassembled WGS sequence"/>
</dbReference>
<gene>
    <name evidence="1" type="ORF">TELCIR_08606</name>
</gene>
<keyword evidence="2" id="KW-1185">Reference proteome</keyword>
<evidence type="ECO:0000313" key="2">
    <source>
        <dbReference type="Proteomes" id="UP000230423"/>
    </source>
</evidence>
<proteinExistence type="predicted"/>
<dbReference type="EMBL" id="KZ346604">
    <property type="protein sequence ID" value="PIO69564.1"/>
    <property type="molecule type" value="Genomic_DNA"/>
</dbReference>
<name>A0A2G9UH58_TELCI</name>
<dbReference type="AlphaFoldDB" id="A0A2G9UH58"/>
<sequence length="111" mass="12688">MAMPSPGYASKWRKSKKVVPSCTAFMEEVAALRSKLLQLSDIPGQQVNEHLSMIVGAYHAETRAEHYTTKSQSGRIDYIQKLIFQRLRCRFRFLFCPQNYVDQSASNVSRG</sequence>
<protein>
    <submittedName>
        <fullName evidence="1">Uncharacterized protein</fullName>
    </submittedName>
</protein>
<dbReference type="OrthoDB" id="5866964at2759"/>
<feature type="non-terminal residue" evidence="1">
    <location>
        <position position="111"/>
    </location>
</feature>
<reference evidence="1 2" key="1">
    <citation type="submission" date="2015-09" db="EMBL/GenBank/DDBJ databases">
        <title>Draft genome of the parasitic nematode Teladorsagia circumcincta isolate WARC Sus (inbred).</title>
        <authorList>
            <person name="Mitreva M."/>
        </authorList>
    </citation>
    <scope>NUCLEOTIDE SEQUENCE [LARGE SCALE GENOMIC DNA]</scope>
    <source>
        <strain evidence="1 2">S</strain>
    </source>
</reference>
<evidence type="ECO:0000313" key="1">
    <source>
        <dbReference type="EMBL" id="PIO69564.1"/>
    </source>
</evidence>